<protein>
    <submittedName>
        <fullName evidence="2">Uncharacterized protein</fullName>
    </submittedName>
</protein>
<dbReference type="RefSeq" id="WP_161390557.1">
    <property type="nucleotide sequence ID" value="NZ_JBHSCP010000001.1"/>
</dbReference>
<feature type="compositionally biased region" description="Low complexity" evidence="1">
    <location>
        <begin position="175"/>
        <end position="186"/>
    </location>
</feature>
<evidence type="ECO:0000313" key="3">
    <source>
        <dbReference type="Proteomes" id="UP000469430"/>
    </source>
</evidence>
<proteinExistence type="predicted"/>
<feature type="region of interest" description="Disordered" evidence="1">
    <location>
        <begin position="124"/>
        <end position="210"/>
    </location>
</feature>
<name>A0A6I4TUM1_9SPHN</name>
<sequence>MANAARKEDGEGSGISGEYTRPDAKLAVRIYREEVAPKLAHMATIKGDLSDPHKRIKDEAHFPRKVLDFLVTLDDMEDAKRDHWLIALSEGMKELELVVPTDLVSLADGSAGQSPLPSGARARMSLVTTNPPPQPSDGTETDLAGEDADDDDDGDDFDEADESELAAQQTRPSTEAAQAEADAASEAPKRGRKPGVSSVKSAPSPSTTEH</sequence>
<dbReference type="EMBL" id="WTYJ01000001">
    <property type="protein sequence ID" value="MXO98969.1"/>
    <property type="molecule type" value="Genomic_DNA"/>
</dbReference>
<organism evidence="2 3">
    <name type="scientific">Croceibacterium xixiisoli</name>
    <dbReference type="NCBI Taxonomy" id="1476466"/>
    <lineage>
        <taxon>Bacteria</taxon>
        <taxon>Pseudomonadati</taxon>
        <taxon>Pseudomonadota</taxon>
        <taxon>Alphaproteobacteria</taxon>
        <taxon>Sphingomonadales</taxon>
        <taxon>Erythrobacteraceae</taxon>
        <taxon>Croceibacterium</taxon>
    </lineage>
</organism>
<evidence type="ECO:0000313" key="2">
    <source>
        <dbReference type="EMBL" id="MXO98969.1"/>
    </source>
</evidence>
<feature type="compositionally biased region" description="Acidic residues" evidence="1">
    <location>
        <begin position="139"/>
        <end position="164"/>
    </location>
</feature>
<feature type="compositionally biased region" description="Polar residues" evidence="1">
    <location>
        <begin position="198"/>
        <end position="210"/>
    </location>
</feature>
<keyword evidence="3" id="KW-1185">Reference proteome</keyword>
<evidence type="ECO:0000256" key="1">
    <source>
        <dbReference type="SAM" id="MobiDB-lite"/>
    </source>
</evidence>
<comment type="caution">
    <text evidence="2">The sequence shown here is derived from an EMBL/GenBank/DDBJ whole genome shotgun (WGS) entry which is preliminary data.</text>
</comment>
<gene>
    <name evidence="2" type="ORF">GRI97_08205</name>
</gene>
<dbReference type="AlphaFoldDB" id="A0A6I4TUM1"/>
<dbReference type="Proteomes" id="UP000469430">
    <property type="component" value="Unassembled WGS sequence"/>
</dbReference>
<accession>A0A6I4TUM1</accession>
<reference evidence="2 3" key="1">
    <citation type="submission" date="2019-12" db="EMBL/GenBank/DDBJ databases">
        <title>Genomic-based taxomic classification of the family Erythrobacteraceae.</title>
        <authorList>
            <person name="Xu L."/>
        </authorList>
    </citation>
    <scope>NUCLEOTIDE SEQUENCE [LARGE SCALE GENOMIC DNA]</scope>
    <source>
        <strain evidence="2 3">S36</strain>
    </source>
</reference>
<dbReference type="OrthoDB" id="7605476at2"/>